<dbReference type="InterPro" id="IPR000644">
    <property type="entry name" value="CBS_dom"/>
</dbReference>
<feature type="region of interest" description="Disordered" evidence="11">
    <location>
        <begin position="425"/>
        <end position="468"/>
    </location>
</feature>
<sequence length="468" mass="51127">MVVLLFVLAVAIRAFFALARSALINMRRPRLVELEKKGVTSARAIQQLTENSSRLLATAEVGALLGLVLAAGIAALGFTPPALNWLRAMFDALPPEIAQVIAFLIVTFATALFLFVFGRLVPEALALRYTEPLALVLVRPIQVMSILLAPFVRFAVVLSNLLSIPMGGQKREGATLVTEEELKTMVDVGEEEGLIEEGEKEMILSVLDFGDTVAREVMVPRIAMVALDVNTPFDEVLDVVISAGHSRIPVYRGTIDEIIGILYAKDLLTALRDGTKPPLEQMLRPAYFTPESKRVIELLHELQKRRVHVSIVVDEYGGTAGLVTIEDILEEIVGEIQDEYDAEEPDIVPLPEGNGYILDAGMNIEDAGELLQVELPKGESDTLGGFIYDQLGKVPVVGEQVEHDGFIFEVLAVNDRRILKVKVTHAPHQPDAQQQAAQERPHATGDAAPEERGKRLNPINNPAPGRAT</sequence>
<dbReference type="SMART" id="SM01091">
    <property type="entry name" value="CorC_HlyC"/>
    <property type="match status" value="1"/>
</dbReference>
<dbReference type="Pfam" id="PF01595">
    <property type="entry name" value="CNNM"/>
    <property type="match status" value="1"/>
</dbReference>
<evidence type="ECO:0000256" key="2">
    <source>
        <dbReference type="ARBA" id="ARBA00006337"/>
    </source>
</evidence>
<dbReference type="Proteomes" id="UP000230790">
    <property type="component" value="Unassembled WGS sequence"/>
</dbReference>
<evidence type="ECO:0000256" key="3">
    <source>
        <dbReference type="ARBA" id="ARBA00022475"/>
    </source>
</evidence>
<dbReference type="InterPro" id="IPR046342">
    <property type="entry name" value="CBS_dom_sf"/>
</dbReference>
<name>A0A2M8QCH2_9CHLR</name>
<evidence type="ECO:0000256" key="11">
    <source>
        <dbReference type="SAM" id="MobiDB-lite"/>
    </source>
</evidence>
<evidence type="ECO:0000313" key="16">
    <source>
        <dbReference type="Proteomes" id="UP000230790"/>
    </source>
</evidence>
<evidence type="ECO:0000256" key="6">
    <source>
        <dbReference type="ARBA" id="ARBA00022989"/>
    </source>
</evidence>
<dbReference type="SUPFAM" id="SSF54631">
    <property type="entry name" value="CBS-domain pair"/>
    <property type="match status" value="1"/>
</dbReference>
<evidence type="ECO:0000256" key="4">
    <source>
        <dbReference type="ARBA" id="ARBA00022692"/>
    </source>
</evidence>
<feature type="compositionally biased region" description="Basic and acidic residues" evidence="11">
    <location>
        <begin position="439"/>
        <end position="454"/>
    </location>
</feature>
<dbReference type="EMBL" id="PGTN01000046">
    <property type="protein sequence ID" value="PJF47505.1"/>
    <property type="molecule type" value="Genomic_DNA"/>
</dbReference>
<dbReference type="InterPro" id="IPR044751">
    <property type="entry name" value="Ion_transp-like_CBS"/>
</dbReference>
<dbReference type="Pfam" id="PF03471">
    <property type="entry name" value="CorC_HlyC"/>
    <property type="match status" value="1"/>
</dbReference>
<evidence type="ECO:0000259" key="14">
    <source>
        <dbReference type="PROSITE" id="PS51846"/>
    </source>
</evidence>
<dbReference type="Gene3D" id="3.30.465.10">
    <property type="match status" value="1"/>
</dbReference>
<keyword evidence="4 10" id="KW-0812">Transmembrane</keyword>
<dbReference type="AlphaFoldDB" id="A0A2M8QCH2"/>
<dbReference type="InterPro" id="IPR005170">
    <property type="entry name" value="Transptr-assoc_dom"/>
</dbReference>
<keyword evidence="6 10" id="KW-1133">Transmembrane helix</keyword>
<evidence type="ECO:0000256" key="8">
    <source>
        <dbReference type="ARBA" id="ARBA00023136"/>
    </source>
</evidence>
<protein>
    <submittedName>
        <fullName evidence="15">HlyC/CorC family transporter</fullName>
    </submittedName>
</protein>
<dbReference type="SUPFAM" id="SSF56176">
    <property type="entry name" value="FAD-binding/transporter-associated domain-like"/>
    <property type="match status" value="1"/>
</dbReference>
<keyword evidence="3" id="KW-1003">Cell membrane</keyword>
<proteinExistence type="inferred from homology"/>
<feature type="domain" description="CBS" evidence="13">
    <location>
        <begin position="218"/>
        <end position="279"/>
    </location>
</feature>
<feature type="domain" description="CNNM transmembrane" evidence="14">
    <location>
        <begin position="1"/>
        <end position="199"/>
    </location>
</feature>
<evidence type="ECO:0000256" key="7">
    <source>
        <dbReference type="ARBA" id="ARBA00023122"/>
    </source>
</evidence>
<dbReference type="Pfam" id="PF00571">
    <property type="entry name" value="CBS"/>
    <property type="match status" value="2"/>
</dbReference>
<dbReference type="PANTHER" id="PTHR22777">
    <property type="entry name" value="HEMOLYSIN-RELATED"/>
    <property type="match status" value="1"/>
</dbReference>
<feature type="transmembrane region" description="Helical" evidence="12">
    <location>
        <begin position="61"/>
        <end position="79"/>
    </location>
</feature>
<keyword evidence="8 10" id="KW-0472">Membrane</keyword>
<feature type="domain" description="CBS" evidence="13">
    <location>
        <begin position="282"/>
        <end position="339"/>
    </location>
</feature>
<organism evidence="15 16">
    <name type="scientific">Candidatus Thermofonsia Clade 3 bacterium</name>
    <dbReference type="NCBI Taxonomy" id="2364212"/>
    <lineage>
        <taxon>Bacteria</taxon>
        <taxon>Bacillati</taxon>
        <taxon>Chloroflexota</taxon>
        <taxon>Candidatus Thermofontia</taxon>
        <taxon>Candidatus Thermofonsia Clade 3</taxon>
    </lineage>
</organism>
<dbReference type="InterPro" id="IPR002550">
    <property type="entry name" value="CNNM"/>
</dbReference>
<dbReference type="InterPro" id="IPR036318">
    <property type="entry name" value="FAD-bd_PCMH-like_sf"/>
</dbReference>
<dbReference type="PANTHER" id="PTHR22777:SF32">
    <property type="entry name" value="UPF0053 INNER MEMBRANE PROTEIN YFJD"/>
    <property type="match status" value="1"/>
</dbReference>
<accession>A0A2M8QCH2</accession>
<comment type="similarity">
    <text evidence="2">Belongs to the UPF0053 family.</text>
</comment>
<keyword evidence="5" id="KW-0677">Repeat</keyword>
<dbReference type="FunFam" id="3.10.580.10:FF:000002">
    <property type="entry name" value="Magnesium/cobalt efflux protein CorC"/>
    <property type="match status" value="1"/>
</dbReference>
<evidence type="ECO:0000256" key="10">
    <source>
        <dbReference type="PROSITE-ProRule" id="PRU01193"/>
    </source>
</evidence>
<feature type="transmembrane region" description="Helical" evidence="12">
    <location>
        <begin position="141"/>
        <end position="162"/>
    </location>
</feature>
<dbReference type="PROSITE" id="PS51846">
    <property type="entry name" value="CNNM"/>
    <property type="match status" value="1"/>
</dbReference>
<dbReference type="GO" id="GO:0005886">
    <property type="term" value="C:plasma membrane"/>
    <property type="evidence" value="ECO:0007669"/>
    <property type="project" value="UniProtKB-SubCell"/>
</dbReference>
<dbReference type="InterPro" id="IPR016169">
    <property type="entry name" value="FAD-bd_PCMH_sub2"/>
</dbReference>
<comment type="caution">
    <text evidence="15">The sequence shown here is derived from an EMBL/GenBank/DDBJ whole genome shotgun (WGS) entry which is preliminary data.</text>
</comment>
<evidence type="ECO:0000259" key="13">
    <source>
        <dbReference type="PROSITE" id="PS51371"/>
    </source>
</evidence>
<evidence type="ECO:0000256" key="9">
    <source>
        <dbReference type="PROSITE-ProRule" id="PRU00703"/>
    </source>
</evidence>
<feature type="compositionally biased region" description="Low complexity" evidence="11">
    <location>
        <begin position="426"/>
        <end position="438"/>
    </location>
</feature>
<gene>
    <name evidence="15" type="ORF">CUN48_08395</name>
</gene>
<keyword evidence="7 9" id="KW-0129">CBS domain</keyword>
<comment type="subcellular location">
    <subcellularLocation>
        <location evidence="1">Cell membrane</location>
        <topology evidence="1">Multi-pass membrane protein</topology>
    </subcellularLocation>
</comment>
<evidence type="ECO:0000256" key="5">
    <source>
        <dbReference type="ARBA" id="ARBA00022737"/>
    </source>
</evidence>
<dbReference type="GO" id="GO:0050660">
    <property type="term" value="F:flavin adenine dinucleotide binding"/>
    <property type="evidence" value="ECO:0007669"/>
    <property type="project" value="InterPro"/>
</dbReference>
<reference evidence="15 16" key="1">
    <citation type="submission" date="2017-11" db="EMBL/GenBank/DDBJ databases">
        <title>Evolution of Phototrophy in the Chloroflexi Phylum Driven by Horizontal Gene Transfer.</title>
        <authorList>
            <person name="Ward L.M."/>
            <person name="Hemp J."/>
            <person name="Shih P.M."/>
            <person name="Mcglynn S.E."/>
            <person name="Fischer W."/>
        </authorList>
    </citation>
    <scope>NUCLEOTIDE SEQUENCE [LARGE SCALE GENOMIC DNA]</scope>
    <source>
        <strain evidence="15">JP3_7</strain>
    </source>
</reference>
<dbReference type="PROSITE" id="PS51371">
    <property type="entry name" value="CBS"/>
    <property type="match status" value="2"/>
</dbReference>
<dbReference type="Gene3D" id="3.10.580.10">
    <property type="entry name" value="CBS-domain"/>
    <property type="match status" value="1"/>
</dbReference>
<feature type="transmembrane region" description="Helical" evidence="12">
    <location>
        <begin position="100"/>
        <end position="121"/>
    </location>
</feature>
<dbReference type="CDD" id="cd04590">
    <property type="entry name" value="CBS_pair_CorC_HlyC_assoc"/>
    <property type="match status" value="1"/>
</dbReference>
<evidence type="ECO:0000313" key="15">
    <source>
        <dbReference type="EMBL" id="PJF47505.1"/>
    </source>
</evidence>
<evidence type="ECO:0000256" key="1">
    <source>
        <dbReference type="ARBA" id="ARBA00004651"/>
    </source>
</evidence>
<evidence type="ECO:0000256" key="12">
    <source>
        <dbReference type="SAM" id="Phobius"/>
    </source>
</evidence>